<dbReference type="AlphaFoldDB" id="R4T4L8"/>
<accession>R4T4L8</accession>
<organism evidence="3 4">
    <name type="scientific">Amycolatopsis keratiniphila</name>
    <dbReference type="NCBI Taxonomy" id="129921"/>
    <lineage>
        <taxon>Bacteria</taxon>
        <taxon>Bacillati</taxon>
        <taxon>Actinomycetota</taxon>
        <taxon>Actinomycetes</taxon>
        <taxon>Pseudonocardiales</taxon>
        <taxon>Pseudonocardiaceae</taxon>
        <taxon>Amycolatopsis</taxon>
        <taxon>Amycolatopsis japonica group</taxon>
    </lineage>
</organism>
<dbReference type="Pfam" id="PF20720">
    <property type="entry name" value="nSTAND3"/>
    <property type="match status" value="1"/>
</dbReference>
<protein>
    <submittedName>
        <fullName evidence="3">Uncharacterized protein</fullName>
    </submittedName>
</protein>
<evidence type="ECO:0000313" key="4">
    <source>
        <dbReference type="Proteomes" id="UP000013968"/>
    </source>
</evidence>
<dbReference type="GO" id="GO:0004519">
    <property type="term" value="F:endonuclease activity"/>
    <property type="evidence" value="ECO:0007669"/>
    <property type="project" value="InterPro"/>
</dbReference>
<dbReference type="HOGENOM" id="CLU_359291_0_0_11"/>
<dbReference type="InterPro" id="IPR027417">
    <property type="entry name" value="P-loop_NTPase"/>
</dbReference>
<evidence type="ECO:0000259" key="1">
    <source>
        <dbReference type="Pfam" id="PF04471"/>
    </source>
</evidence>
<dbReference type="Pfam" id="PF04471">
    <property type="entry name" value="Mrr_cat"/>
    <property type="match status" value="1"/>
</dbReference>
<dbReference type="GO" id="GO:0003677">
    <property type="term" value="F:DNA binding"/>
    <property type="evidence" value="ECO:0007669"/>
    <property type="project" value="InterPro"/>
</dbReference>
<keyword evidence="4" id="KW-1185">Reference proteome</keyword>
<feature type="domain" description="Restriction endonuclease type IV Mrr" evidence="1">
    <location>
        <begin position="14"/>
        <end position="71"/>
    </location>
</feature>
<dbReference type="KEGG" id="aoi:AORI_3352"/>
<dbReference type="Gene3D" id="3.40.50.300">
    <property type="entry name" value="P-loop containing nucleotide triphosphate hydrolases"/>
    <property type="match status" value="1"/>
</dbReference>
<sequence length="779" mass="88271">MRQTRQMDASDIVRLDGQGFEALCRDLFEDILGLPLEIFAAGKDHGIDLRHVADDGTMSVVQCKHWVRSGRPALLKHMRTVERPKLDVMRPTRYLLASTVELTVDAKNSLCRDLAPHVRSPSDLYGIEQIEAELKKRPTIVVRHHRLWLSGTAVLQGVLHKNTVVRSSDLLDGFVECARTFVPTPAYDLAKSVLETVSVCLLSGIPGIGKTTMAKMLAKSYVDEGYQLVEVSEDVKELDNAWLDDTKQVFYYDDFLGQTALEHMFNKNEDSRLIKVIGRIRNTSGKKLILTTREYILAQAKQRYPKLDDEQLDPLTCVIELQNLTRETRAKILYRHVESLDLCDDDRRKIAEPRTWTQLIHHPNFNPRQITSTLRLAARSGRVAEELLRNLDNPERIWAHIVEEDLDDAAVHLLEVLATFRFGALSEHLYEVWLDYRSRLSVDLDPRLFYRALRTLQGTLITIGFGNDLFHNDRIIDFHNPSVGDYLQARMNGNLVRLPELLASVNTAGQAMHMVSLASQFDENGEAGHLYRHSAAIAQAVIRTFEEVETGESEEDDSWAANLTRALSVAENLQSPDLANFVVGRIEQNPTEMRESYFAHLADLVEQIHESTLIPKEISRRLIVKLLGTISGDPVAQSDTEEWTTLVEAHAALQFLPGAEASKRLAALRAAMFERAEKELNTYWSTDDGGCGDDDWSWMQTKSMLDFLETVSLTGEAKIAYERAKTASKEYDDSDYVPAPLQPLIRTELPIFEPVRDYPVDKVEQIRKRLVDTVGSDDQ</sequence>
<evidence type="ECO:0000313" key="3">
    <source>
        <dbReference type="EMBL" id="AGM05937.1"/>
    </source>
</evidence>
<name>R4T4L8_9PSEU</name>
<dbReference type="InterPro" id="IPR049050">
    <property type="entry name" value="nSTAND3"/>
</dbReference>
<evidence type="ECO:0000259" key="2">
    <source>
        <dbReference type="Pfam" id="PF20720"/>
    </source>
</evidence>
<dbReference type="InterPro" id="IPR007560">
    <property type="entry name" value="Restrct_endonuc_IV_Mrr"/>
</dbReference>
<dbReference type="Proteomes" id="UP000013968">
    <property type="component" value="Chromosome"/>
</dbReference>
<reference evidence="3 4" key="1">
    <citation type="journal article" date="2013" name="BMC Genomics">
        <title>ContigScape: a Cytoscape plugin facilitating microbial genome gap closing.</title>
        <authorList>
            <person name="Tang B."/>
            <person name="Wang Q."/>
            <person name="Yang M."/>
            <person name="Xie F."/>
            <person name="Zhu Y."/>
            <person name="Zhuo Y."/>
            <person name="Wang S."/>
            <person name="Gao H."/>
            <person name="Ding X."/>
            <person name="Zhang L."/>
            <person name="Zhao G."/>
            <person name="Zheng H."/>
        </authorList>
    </citation>
    <scope>NUCLEOTIDE SEQUENCE [LARGE SCALE GENOMIC DNA]</scope>
    <source>
        <strain evidence="3 4">HCCB10007</strain>
    </source>
</reference>
<proteinExistence type="predicted"/>
<dbReference type="SUPFAM" id="SSF52540">
    <property type="entry name" value="P-loop containing nucleoside triphosphate hydrolases"/>
    <property type="match status" value="1"/>
</dbReference>
<dbReference type="GO" id="GO:0009307">
    <property type="term" value="P:DNA restriction-modification system"/>
    <property type="evidence" value="ECO:0007669"/>
    <property type="project" value="InterPro"/>
</dbReference>
<feature type="domain" description="Novel STAND NTPase 3" evidence="2">
    <location>
        <begin position="181"/>
        <end position="338"/>
    </location>
</feature>
<dbReference type="PATRIC" id="fig|1156913.3.peg.3430"/>
<gene>
    <name evidence="3" type="ORF">AORI_3352</name>
</gene>
<dbReference type="EMBL" id="CP003410">
    <property type="protein sequence ID" value="AGM05937.1"/>
    <property type="molecule type" value="Genomic_DNA"/>
</dbReference>